<feature type="binding site" evidence="3">
    <location>
        <position position="231"/>
    </location>
    <ligand>
        <name>a divalent metal cation</name>
        <dbReference type="ChEBI" id="CHEBI:60240"/>
    </ligand>
</feature>
<dbReference type="PANTHER" id="PTHR47572:SF4">
    <property type="entry name" value="LACTONASE DRP35"/>
    <property type="match status" value="1"/>
</dbReference>
<feature type="binding site" evidence="3">
    <location>
        <position position="128"/>
    </location>
    <ligand>
        <name>substrate</name>
    </ligand>
</feature>
<feature type="binding site" evidence="3">
    <location>
        <position position="178"/>
    </location>
    <ligand>
        <name>a divalent metal cation</name>
        <dbReference type="ChEBI" id="CHEBI:60240"/>
    </ligand>
</feature>
<keyword evidence="1 6" id="KW-0378">Hydrolase</keyword>
<dbReference type="SUPFAM" id="SSF63829">
    <property type="entry name" value="Calcium-dependent phosphotriesterase"/>
    <property type="match status" value="1"/>
</dbReference>
<dbReference type="GO" id="GO:0004341">
    <property type="term" value="F:gluconolactonase activity"/>
    <property type="evidence" value="ECO:0007669"/>
    <property type="project" value="UniProtKB-EC"/>
</dbReference>
<evidence type="ECO:0000256" key="2">
    <source>
        <dbReference type="PIRSR" id="PIRSR605511-1"/>
    </source>
</evidence>
<comment type="cofactor">
    <cofactor evidence="3">
        <name>Zn(2+)</name>
        <dbReference type="ChEBI" id="CHEBI:29105"/>
    </cofactor>
    <text evidence="3">Binds 1 divalent metal cation per subunit.</text>
</comment>
<evidence type="ECO:0000256" key="3">
    <source>
        <dbReference type="PIRSR" id="PIRSR605511-2"/>
    </source>
</evidence>
<evidence type="ECO:0000313" key="6">
    <source>
        <dbReference type="EMBL" id="QDU95416.1"/>
    </source>
</evidence>
<dbReference type="InterPro" id="IPR011042">
    <property type="entry name" value="6-blade_b-propeller_TolB-like"/>
</dbReference>
<feature type="active site" description="Proton donor/acceptor" evidence="2">
    <location>
        <position position="231"/>
    </location>
</feature>
<sequence length="308" mass="33239" precursor="true">MLKPLAIGVLLLSLCGSLQAGEPVAEIGKLGEVRQLHTDLMFTEGPTSDAKGNVYFTDIPADRIYKIDAAGELSVFVEPAQHANGLMLIKGQLFACEMDGQIVKYDVASRKRTVICPGYDDKRFNAPNDLVVDQHGGVYFTDPHFRAPDPMPQDKLAVYYLSAEGETTRLADDLKAPNGVILSPDEKTLYVVPSLQKQMMAYPVEGPGKLGEGRVFCELKQAEGVDNTGGDGLTIDSKGNLYITSRLGLQVFSPEGKLLGIIELPEQPSNAVFGGKGNSTLFVTARKSVYAIDTHAKGHRFPGPKAAK</sequence>
<proteinExistence type="predicted"/>
<feature type="signal peptide" evidence="4">
    <location>
        <begin position="1"/>
        <end position="20"/>
    </location>
</feature>
<protein>
    <submittedName>
        <fullName evidence="6">Gluconolactonase</fullName>
        <ecNumber evidence="6">3.1.1.17</ecNumber>
    </submittedName>
</protein>
<keyword evidence="3" id="KW-0862">Zinc</keyword>
<dbReference type="EC" id="3.1.1.17" evidence="6"/>
<feature type="domain" description="SMP-30/Gluconolactonase/LRE-like region" evidence="5">
    <location>
        <begin position="42"/>
        <end position="285"/>
    </location>
</feature>
<dbReference type="Proteomes" id="UP000317648">
    <property type="component" value="Chromosome"/>
</dbReference>
<dbReference type="RefSeq" id="WP_145054160.1">
    <property type="nucleotide sequence ID" value="NZ_CP036433.1"/>
</dbReference>
<dbReference type="KEGG" id="lcre:Pla8534_32310"/>
<dbReference type="InterPro" id="IPR013658">
    <property type="entry name" value="SGL"/>
</dbReference>
<reference evidence="6 7" key="1">
    <citation type="submission" date="2019-02" db="EMBL/GenBank/DDBJ databases">
        <title>Deep-cultivation of Planctomycetes and their phenomic and genomic characterization uncovers novel biology.</title>
        <authorList>
            <person name="Wiegand S."/>
            <person name="Jogler M."/>
            <person name="Boedeker C."/>
            <person name="Pinto D."/>
            <person name="Vollmers J."/>
            <person name="Rivas-Marin E."/>
            <person name="Kohn T."/>
            <person name="Peeters S.H."/>
            <person name="Heuer A."/>
            <person name="Rast P."/>
            <person name="Oberbeckmann S."/>
            <person name="Bunk B."/>
            <person name="Jeske O."/>
            <person name="Meyerdierks A."/>
            <person name="Storesund J.E."/>
            <person name="Kallscheuer N."/>
            <person name="Luecker S."/>
            <person name="Lage O.M."/>
            <person name="Pohl T."/>
            <person name="Merkel B.J."/>
            <person name="Hornburger P."/>
            <person name="Mueller R.-W."/>
            <person name="Bruemmer F."/>
            <person name="Labrenz M."/>
            <person name="Spormann A.M."/>
            <person name="Op den Camp H."/>
            <person name="Overmann J."/>
            <person name="Amann R."/>
            <person name="Jetten M.S.M."/>
            <person name="Mascher T."/>
            <person name="Medema M.H."/>
            <person name="Devos D.P."/>
            <person name="Kaster A.-K."/>
            <person name="Ovreas L."/>
            <person name="Rohde M."/>
            <person name="Galperin M.Y."/>
            <person name="Jogler C."/>
        </authorList>
    </citation>
    <scope>NUCLEOTIDE SEQUENCE [LARGE SCALE GENOMIC DNA]</scope>
    <source>
        <strain evidence="6 7">Pla85_3_4</strain>
    </source>
</reference>
<dbReference type="PANTHER" id="PTHR47572">
    <property type="entry name" value="LIPOPROTEIN-RELATED"/>
    <property type="match status" value="1"/>
</dbReference>
<dbReference type="Gene3D" id="2.120.10.30">
    <property type="entry name" value="TolB, C-terminal domain"/>
    <property type="match status" value="1"/>
</dbReference>
<evidence type="ECO:0000313" key="7">
    <source>
        <dbReference type="Proteomes" id="UP000317648"/>
    </source>
</evidence>
<dbReference type="Pfam" id="PF08450">
    <property type="entry name" value="SGL"/>
    <property type="match status" value="1"/>
</dbReference>
<evidence type="ECO:0000259" key="5">
    <source>
        <dbReference type="Pfam" id="PF08450"/>
    </source>
</evidence>
<keyword evidence="7" id="KW-1185">Reference proteome</keyword>
<gene>
    <name evidence="6" type="primary">gnl_6</name>
    <name evidence="6" type="ORF">Pla8534_32310</name>
</gene>
<keyword evidence="4" id="KW-0732">Signal</keyword>
<accession>A0A518DUB4</accession>
<dbReference type="PRINTS" id="PR01790">
    <property type="entry name" value="SMP30FAMILY"/>
</dbReference>
<dbReference type="InterPro" id="IPR005511">
    <property type="entry name" value="SMP-30"/>
</dbReference>
<dbReference type="InterPro" id="IPR051262">
    <property type="entry name" value="SMP-30/CGR1_Lactonase"/>
</dbReference>
<feature type="chain" id="PRO_5022236105" evidence="4">
    <location>
        <begin position="21"/>
        <end position="308"/>
    </location>
</feature>
<dbReference type="GO" id="GO:0046872">
    <property type="term" value="F:metal ion binding"/>
    <property type="evidence" value="ECO:0007669"/>
    <property type="project" value="UniProtKB-KW"/>
</dbReference>
<dbReference type="EMBL" id="CP036433">
    <property type="protein sequence ID" value="QDU95416.1"/>
    <property type="molecule type" value="Genomic_DNA"/>
</dbReference>
<organism evidence="6 7">
    <name type="scientific">Lignipirellula cremea</name>
    <dbReference type="NCBI Taxonomy" id="2528010"/>
    <lineage>
        <taxon>Bacteria</taxon>
        <taxon>Pseudomonadati</taxon>
        <taxon>Planctomycetota</taxon>
        <taxon>Planctomycetia</taxon>
        <taxon>Pirellulales</taxon>
        <taxon>Pirellulaceae</taxon>
        <taxon>Lignipirellula</taxon>
    </lineage>
</organism>
<feature type="binding site" evidence="3">
    <location>
        <position position="44"/>
    </location>
    <ligand>
        <name>a divalent metal cation</name>
        <dbReference type="ChEBI" id="CHEBI:60240"/>
    </ligand>
</feature>
<dbReference type="OrthoDB" id="272794at2"/>
<evidence type="ECO:0000256" key="4">
    <source>
        <dbReference type="SAM" id="SignalP"/>
    </source>
</evidence>
<evidence type="ECO:0000256" key="1">
    <source>
        <dbReference type="ARBA" id="ARBA00022801"/>
    </source>
</evidence>
<keyword evidence="3" id="KW-0479">Metal-binding</keyword>
<name>A0A518DUB4_9BACT</name>
<dbReference type="AlphaFoldDB" id="A0A518DUB4"/>